<feature type="transmembrane region" description="Helical" evidence="1">
    <location>
        <begin position="12"/>
        <end position="29"/>
    </location>
</feature>
<organism evidence="2 3">
    <name type="scientific">Apilactobacillus ozensis DSM 23829 = JCM 17196</name>
    <dbReference type="NCBI Taxonomy" id="1423781"/>
    <lineage>
        <taxon>Bacteria</taxon>
        <taxon>Bacillati</taxon>
        <taxon>Bacillota</taxon>
        <taxon>Bacilli</taxon>
        <taxon>Lactobacillales</taxon>
        <taxon>Lactobacillaceae</taxon>
        <taxon>Apilactobacillus</taxon>
    </lineage>
</organism>
<evidence type="ECO:0000313" key="2">
    <source>
        <dbReference type="EMBL" id="KRM67549.1"/>
    </source>
</evidence>
<keyword evidence="1" id="KW-0472">Membrane</keyword>
<dbReference type="AlphaFoldDB" id="A0A0R2AKL8"/>
<name>A0A0R2AKL8_9LACO</name>
<keyword evidence="3" id="KW-1185">Reference proteome</keyword>
<keyword evidence="1" id="KW-1133">Transmembrane helix</keyword>
<reference evidence="2 3" key="1">
    <citation type="journal article" date="2015" name="Genome Announc.">
        <title>Expanding the biotechnology potential of lactobacilli through comparative genomics of 213 strains and associated genera.</title>
        <authorList>
            <person name="Sun Z."/>
            <person name="Harris H.M."/>
            <person name="McCann A."/>
            <person name="Guo C."/>
            <person name="Argimon S."/>
            <person name="Zhang W."/>
            <person name="Yang X."/>
            <person name="Jeffery I.B."/>
            <person name="Cooney J.C."/>
            <person name="Kagawa T.F."/>
            <person name="Liu W."/>
            <person name="Song Y."/>
            <person name="Salvetti E."/>
            <person name="Wrobel A."/>
            <person name="Rasinkangas P."/>
            <person name="Parkhill J."/>
            <person name="Rea M.C."/>
            <person name="O'Sullivan O."/>
            <person name="Ritari J."/>
            <person name="Douillard F.P."/>
            <person name="Paul Ross R."/>
            <person name="Yang R."/>
            <person name="Briner A.E."/>
            <person name="Felis G.E."/>
            <person name="de Vos W.M."/>
            <person name="Barrangou R."/>
            <person name="Klaenhammer T.R."/>
            <person name="Caufield P.W."/>
            <person name="Cui Y."/>
            <person name="Zhang H."/>
            <person name="O'Toole P.W."/>
        </authorList>
    </citation>
    <scope>NUCLEOTIDE SEQUENCE [LARGE SCALE GENOMIC DNA]</scope>
    <source>
        <strain evidence="2 3">DSM 23829</strain>
    </source>
</reference>
<dbReference type="PATRIC" id="fig|1423781.4.peg.718"/>
<evidence type="ECO:0000256" key="1">
    <source>
        <dbReference type="SAM" id="Phobius"/>
    </source>
</evidence>
<comment type="caution">
    <text evidence="2">The sequence shown here is derived from an EMBL/GenBank/DDBJ whole genome shotgun (WGS) entry which is preliminary data.</text>
</comment>
<keyword evidence="1" id="KW-0812">Transmembrane</keyword>
<sequence length="118" mass="13504">MVLYINKNIPKLILILLVIVAGFLWWLSYTPNITGVYTSSNKGKVYSLTLASNHDAILYTYNRNSKSTVIGNYTQSRKSIFIDLKDSSKTKHIVGKVNDKHQLEFKNFNPKIFNKSCD</sequence>
<proteinExistence type="predicted"/>
<accession>A0A0R2AKL8</accession>
<protein>
    <submittedName>
        <fullName evidence="2">Uncharacterized protein</fullName>
    </submittedName>
</protein>
<evidence type="ECO:0000313" key="3">
    <source>
        <dbReference type="Proteomes" id="UP000052012"/>
    </source>
</evidence>
<dbReference type="EMBL" id="AYYQ01000036">
    <property type="protein sequence ID" value="KRM67549.1"/>
    <property type="molecule type" value="Genomic_DNA"/>
</dbReference>
<gene>
    <name evidence="2" type="ORF">FD06_GL000700</name>
</gene>
<dbReference type="Proteomes" id="UP000052012">
    <property type="component" value="Unassembled WGS sequence"/>
</dbReference>
<dbReference type="RefSeq" id="WP_054658177.1">
    <property type="nucleotide sequence ID" value="NZ_AYYQ01000036.1"/>
</dbReference>